<evidence type="ECO:0000313" key="10">
    <source>
        <dbReference type="Proteomes" id="UP000319557"/>
    </source>
</evidence>
<feature type="active site" description="Proton acceptor" evidence="7">
    <location>
        <position position="106"/>
    </location>
</feature>
<evidence type="ECO:0000256" key="5">
    <source>
        <dbReference type="ARBA" id="ARBA00032523"/>
    </source>
</evidence>
<dbReference type="KEGG" id="ruv:EC9_15040"/>
<organism evidence="9 10">
    <name type="scientific">Rosistilla ulvae</name>
    <dbReference type="NCBI Taxonomy" id="1930277"/>
    <lineage>
        <taxon>Bacteria</taxon>
        <taxon>Pseudomonadati</taxon>
        <taxon>Planctomycetota</taxon>
        <taxon>Planctomycetia</taxon>
        <taxon>Pirellulales</taxon>
        <taxon>Pirellulaceae</taxon>
        <taxon>Rosistilla</taxon>
    </lineage>
</organism>
<dbReference type="PIRSF" id="PIRSF015957">
    <property type="entry name" value="UCP015957"/>
    <property type="match status" value="1"/>
</dbReference>
<dbReference type="EC" id="4.2.3.153" evidence="2"/>
<reference evidence="9 10" key="1">
    <citation type="submission" date="2019-02" db="EMBL/GenBank/DDBJ databases">
        <title>Deep-cultivation of Planctomycetes and their phenomic and genomic characterization uncovers novel biology.</title>
        <authorList>
            <person name="Wiegand S."/>
            <person name="Jogler M."/>
            <person name="Boedeker C."/>
            <person name="Pinto D."/>
            <person name="Vollmers J."/>
            <person name="Rivas-Marin E."/>
            <person name="Kohn T."/>
            <person name="Peeters S.H."/>
            <person name="Heuer A."/>
            <person name="Rast P."/>
            <person name="Oberbeckmann S."/>
            <person name="Bunk B."/>
            <person name="Jeske O."/>
            <person name="Meyerdierks A."/>
            <person name="Storesund J.E."/>
            <person name="Kallscheuer N."/>
            <person name="Luecker S."/>
            <person name="Lage O.M."/>
            <person name="Pohl T."/>
            <person name="Merkel B.J."/>
            <person name="Hornburger P."/>
            <person name="Mueller R.-W."/>
            <person name="Bruemmer F."/>
            <person name="Labrenz M."/>
            <person name="Spormann A.M."/>
            <person name="Op den Camp H."/>
            <person name="Overmann J."/>
            <person name="Amann R."/>
            <person name="Jetten M.S.M."/>
            <person name="Mascher T."/>
            <person name="Medema M.H."/>
            <person name="Devos D.P."/>
            <person name="Kaster A.-K."/>
            <person name="Ovreas L."/>
            <person name="Rohde M."/>
            <person name="Galperin M.Y."/>
            <person name="Jogler C."/>
        </authorList>
    </citation>
    <scope>NUCLEOTIDE SEQUENCE [LARGE SCALE GENOMIC DNA]</scope>
    <source>
        <strain evidence="9 10">EC9</strain>
    </source>
</reference>
<gene>
    <name evidence="9" type="ORF">EC9_15040</name>
</gene>
<comment type="catalytic activity">
    <reaction evidence="6">
        <text>2 D-glyceraldehyde 3-phosphate = 4-(hydroxymethyl)-2-furancarboxaldehyde phosphate + phosphate + 2 H2O</text>
        <dbReference type="Rhea" id="RHEA:43536"/>
        <dbReference type="ChEBI" id="CHEBI:15377"/>
        <dbReference type="ChEBI" id="CHEBI:43474"/>
        <dbReference type="ChEBI" id="CHEBI:59776"/>
        <dbReference type="ChEBI" id="CHEBI:83407"/>
        <dbReference type="EC" id="4.2.3.153"/>
    </reaction>
</comment>
<name>A0A517LXH7_9BACT</name>
<evidence type="ECO:0000256" key="4">
    <source>
        <dbReference type="ARBA" id="ARBA00023270"/>
    </source>
</evidence>
<comment type="function">
    <text evidence="1">Catalyzes the formation of 4-(hydroxymethyl)-2-furancarboxaldehyde phosphate (4-HFC-P) from two molecules of glyceraldehyde-3-P (GA-3-P).</text>
</comment>
<feature type="region of interest" description="Disordered" evidence="8">
    <location>
        <begin position="1"/>
        <end position="20"/>
    </location>
</feature>
<dbReference type="Proteomes" id="UP000319557">
    <property type="component" value="Chromosome"/>
</dbReference>
<dbReference type="EMBL" id="CP036261">
    <property type="protein sequence ID" value="QDS87326.1"/>
    <property type="molecule type" value="Genomic_DNA"/>
</dbReference>
<evidence type="ECO:0000256" key="6">
    <source>
        <dbReference type="ARBA" id="ARBA00047628"/>
    </source>
</evidence>
<sequence length="259" mass="27782">MLKNINETTGLRSQNAARDDDSQNEMAPLLISVRSLAEAVVASRFPLAIIDFKNPAAGALGRCSDTILEGAARLRSNGLGFSAACGELCDLQSDAFSLPGDFRFAKAGPSGIADAMQMRDAMQHFRSVLPETTTPVAVAYADHVEADCLPVESIVQLAIETKYRWLLIDTATKDGRRLQDWISIRRLTDLIGNCRANGIRTVFAGSLALQDLASLRSLGPDLLGIRGAVCTAGRSTAIDPAKIRDWCQALSTPHPASNQ</sequence>
<feature type="active site" description="Schiff-base intermediate with substrate" evidence="7">
    <location>
        <position position="53"/>
    </location>
</feature>
<evidence type="ECO:0000313" key="9">
    <source>
        <dbReference type="EMBL" id="QDS87326.1"/>
    </source>
</evidence>
<evidence type="ECO:0000256" key="3">
    <source>
        <dbReference type="ARBA" id="ARBA00023239"/>
    </source>
</evidence>
<accession>A0A517LXH7</accession>
<evidence type="ECO:0000256" key="1">
    <source>
        <dbReference type="ARBA" id="ARBA00003810"/>
    </source>
</evidence>
<keyword evidence="3" id="KW-0456">Lyase</keyword>
<evidence type="ECO:0000256" key="7">
    <source>
        <dbReference type="PIRSR" id="PIRSR015957-1"/>
    </source>
</evidence>
<evidence type="ECO:0000256" key="8">
    <source>
        <dbReference type="SAM" id="MobiDB-lite"/>
    </source>
</evidence>
<dbReference type="AlphaFoldDB" id="A0A517LXH7"/>
<evidence type="ECO:0000256" key="2">
    <source>
        <dbReference type="ARBA" id="ARBA00012553"/>
    </source>
</evidence>
<dbReference type="Pfam" id="PF04476">
    <property type="entry name" value="4HFCP_synth"/>
    <property type="match status" value="1"/>
</dbReference>
<keyword evidence="4" id="KW-0704">Schiff base</keyword>
<keyword evidence="10" id="KW-1185">Reference proteome</keyword>
<dbReference type="InterPro" id="IPR007565">
    <property type="entry name" value="4HFCP_synth"/>
</dbReference>
<feature type="compositionally biased region" description="Polar residues" evidence="8">
    <location>
        <begin position="1"/>
        <end position="16"/>
    </location>
</feature>
<dbReference type="GO" id="GO:0016829">
    <property type="term" value="F:lyase activity"/>
    <property type="evidence" value="ECO:0007669"/>
    <property type="project" value="UniProtKB-KW"/>
</dbReference>
<dbReference type="RefSeq" id="WP_145343619.1">
    <property type="nucleotide sequence ID" value="NZ_CP036261.1"/>
</dbReference>
<protein>
    <recommendedName>
        <fullName evidence="2">(5-formylfuran-3-yl)methyl phosphate synthase</fullName>
        <ecNumber evidence="2">4.2.3.153</ecNumber>
    </recommendedName>
    <alternativeName>
        <fullName evidence="5">4-(hydroxymethyl)-2-furancarboxaldehyde-phosphate synthase</fullName>
    </alternativeName>
</protein>
<proteinExistence type="predicted"/>
<dbReference type="OrthoDB" id="289419at2"/>